<feature type="domain" description="HTH luxR-type" evidence="4">
    <location>
        <begin position="148"/>
        <end position="206"/>
    </location>
</feature>
<evidence type="ECO:0000313" key="5">
    <source>
        <dbReference type="EMBL" id="SDY79410.1"/>
    </source>
</evidence>
<dbReference type="RefSeq" id="WP_177226762.1">
    <property type="nucleotide sequence ID" value="NZ_FNOK01000035.1"/>
</dbReference>
<dbReference type="PANTHER" id="PTHR43214:SF24">
    <property type="entry name" value="TRANSCRIPTIONAL REGULATORY PROTEIN NARL-RELATED"/>
    <property type="match status" value="1"/>
</dbReference>
<evidence type="ECO:0000256" key="1">
    <source>
        <dbReference type="ARBA" id="ARBA00023015"/>
    </source>
</evidence>
<keyword evidence="6" id="KW-1185">Reference proteome</keyword>
<dbReference type="PANTHER" id="PTHR43214">
    <property type="entry name" value="TWO-COMPONENT RESPONSE REGULATOR"/>
    <property type="match status" value="1"/>
</dbReference>
<accession>A0A1H3MSD4</accession>
<dbReference type="EMBL" id="FNOK01000035">
    <property type="protein sequence ID" value="SDY79410.1"/>
    <property type="molecule type" value="Genomic_DNA"/>
</dbReference>
<reference evidence="6" key="1">
    <citation type="submission" date="2016-10" db="EMBL/GenBank/DDBJ databases">
        <authorList>
            <person name="Varghese N."/>
            <person name="Submissions S."/>
        </authorList>
    </citation>
    <scope>NUCLEOTIDE SEQUENCE [LARGE SCALE GENOMIC DNA]</scope>
    <source>
        <strain evidence="6">CGMCC 4.3530</strain>
    </source>
</reference>
<protein>
    <submittedName>
        <fullName evidence="5">DNA-binding response regulator, NarL/FixJ family, contains REC and HTH domains</fullName>
    </submittedName>
</protein>
<dbReference type="CDD" id="cd06170">
    <property type="entry name" value="LuxR_C_like"/>
    <property type="match status" value="1"/>
</dbReference>
<keyword evidence="1" id="KW-0805">Transcription regulation</keyword>
<dbReference type="GO" id="GO:0003677">
    <property type="term" value="F:DNA binding"/>
    <property type="evidence" value="ECO:0007669"/>
    <property type="project" value="UniProtKB-KW"/>
</dbReference>
<dbReference type="Pfam" id="PF00196">
    <property type="entry name" value="GerE"/>
    <property type="match status" value="1"/>
</dbReference>
<gene>
    <name evidence="5" type="ORF">SAMN05216215_103534</name>
</gene>
<dbReference type="SUPFAM" id="SSF46894">
    <property type="entry name" value="C-terminal effector domain of the bipartite response regulators"/>
    <property type="match status" value="1"/>
</dbReference>
<dbReference type="PRINTS" id="PR00038">
    <property type="entry name" value="HTHLUXR"/>
</dbReference>
<dbReference type="GO" id="GO:0006355">
    <property type="term" value="P:regulation of DNA-templated transcription"/>
    <property type="evidence" value="ECO:0007669"/>
    <property type="project" value="InterPro"/>
</dbReference>
<dbReference type="AlphaFoldDB" id="A0A1H3MSD4"/>
<keyword evidence="2 5" id="KW-0238">DNA-binding</keyword>
<sequence length="208" mass="22506">MDRLRVAIRTDDDPITMHGVTACLRGHSQIQLVPADQLAPSDVLIVAVDRVGRDTMTYLRAMEKSKSVRVLLLTDGFDAQSVLAAVEYGVVGVLPRTGTTPAQLINAITAANADQAILSTALQGELLRQVKRLQRKTLQPLGLGITGLDDRELEILRLLADGLLTKAIATKLNYSDRTVKNVVQRLIDKVDASNRTHAVAIALRAGVI</sequence>
<dbReference type="InterPro" id="IPR016032">
    <property type="entry name" value="Sig_transdc_resp-reg_C-effctor"/>
</dbReference>
<organism evidence="5 6">
    <name type="scientific">Saccharopolyspora shandongensis</name>
    <dbReference type="NCBI Taxonomy" id="418495"/>
    <lineage>
        <taxon>Bacteria</taxon>
        <taxon>Bacillati</taxon>
        <taxon>Actinomycetota</taxon>
        <taxon>Actinomycetes</taxon>
        <taxon>Pseudonocardiales</taxon>
        <taxon>Pseudonocardiaceae</taxon>
        <taxon>Saccharopolyspora</taxon>
    </lineage>
</organism>
<dbReference type="SUPFAM" id="SSF52172">
    <property type="entry name" value="CheY-like"/>
    <property type="match status" value="1"/>
</dbReference>
<dbReference type="InterPro" id="IPR000792">
    <property type="entry name" value="Tscrpt_reg_LuxR_C"/>
</dbReference>
<evidence type="ECO:0000313" key="6">
    <source>
        <dbReference type="Proteomes" id="UP000199529"/>
    </source>
</evidence>
<evidence type="ECO:0000259" key="4">
    <source>
        <dbReference type="PROSITE" id="PS50043"/>
    </source>
</evidence>
<proteinExistence type="predicted"/>
<dbReference type="STRING" id="418495.SAMN05216215_103534"/>
<dbReference type="InterPro" id="IPR011006">
    <property type="entry name" value="CheY-like_superfamily"/>
</dbReference>
<evidence type="ECO:0000256" key="2">
    <source>
        <dbReference type="ARBA" id="ARBA00023125"/>
    </source>
</evidence>
<dbReference type="PROSITE" id="PS50043">
    <property type="entry name" value="HTH_LUXR_2"/>
    <property type="match status" value="1"/>
</dbReference>
<evidence type="ECO:0000256" key="3">
    <source>
        <dbReference type="ARBA" id="ARBA00023163"/>
    </source>
</evidence>
<dbReference type="SMART" id="SM00421">
    <property type="entry name" value="HTH_LUXR"/>
    <property type="match status" value="1"/>
</dbReference>
<dbReference type="Proteomes" id="UP000199529">
    <property type="component" value="Unassembled WGS sequence"/>
</dbReference>
<dbReference type="Gene3D" id="3.40.50.2300">
    <property type="match status" value="1"/>
</dbReference>
<keyword evidence="3" id="KW-0804">Transcription</keyword>
<dbReference type="PROSITE" id="PS00622">
    <property type="entry name" value="HTH_LUXR_1"/>
    <property type="match status" value="1"/>
</dbReference>
<name>A0A1H3MSD4_9PSEU</name>
<dbReference type="InterPro" id="IPR039420">
    <property type="entry name" value="WalR-like"/>
</dbReference>